<feature type="region of interest" description="Disordered" evidence="1">
    <location>
        <begin position="158"/>
        <end position="177"/>
    </location>
</feature>
<dbReference type="Gene3D" id="1.10.150.320">
    <property type="entry name" value="Photosystem II 12 kDa extrinsic protein"/>
    <property type="match status" value="1"/>
</dbReference>
<protein>
    <recommendedName>
        <fullName evidence="3">Helix-hairpin-helix DNA-binding motif class 1 domain-containing protein</fullName>
    </recommendedName>
</protein>
<evidence type="ECO:0000259" key="3">
    <source>
        <dbReference type="SMART" id="SM00278"/>
    </source>
</evidence>
<keyword evidence="5" id="KW-1185">Reference proteome</keyword>
<evidence type="ECO:0000256" key="2">
    <source>
        <dbReference type="SAM" id="SignalP"/>
    </source>
</evidence>
<feature type="chain" id="PRO_5039102901" description="Helix-hairpin-helix DNA-binding motif class 1 domain-containing protein" evidence="2">
    <location>
        <begin position="27"/>
        <end position="241"/>
    </location>
</feature>
<evidence type="ECO:0000256" key="1">
    <source>
        <dbReference type="SAM" id="MobiDB-lite"/>
    </source>
</evidence>
<evidence type="ECO:0000313" key="4">
    <source>
        <dbReference type="EMBL" id="MSS35522.1"/>
    </source>
</evidence>
<dbReference type="SMART" id="SM00278">
    <property type="entry name" value="HhH1"/>
    <property type="match status" value="2"/>
</dbReference>
<dbReference type="GO" id="GO:0006281">
    <property type="term" value="P:DNA repair"/>
    <property type="evidence" value="ECO:0007669"/>
    <property type="project" value="InterPro"/>
</dbReference>
<keyword evidence="2" id="KW-0732">Signal</keyword>
<dbReference type="EMBL" id="VUMD01000002">
    <property type="protein sequence ID" value="MSS35522.1"/>
    <property type="molecule type" value="Genomic_DNA"/>
</dbReference>
<organism evidence="4 5">
    <name type="scientific">Clostridium porci</name>
    <dbReference type="NCBI Taxonomy" id="2605778"/>
    <lineage>
        <taxon>Bacteria</taxon>
        <taxon>Bacillati</taxon>
        <taxon>Bacillota</taxon>
        <taxon>Clostridia</taxon>
        <taxon>Eubacteriales</taxon>
        <taxon>Clostridiaceae</taxon>
        <taxon>Clostridium</taxon>
    </lineage>
</organism>
<dbReference type="PANTHER" id="PTHR21180:SF32">
    <property type="entry name" value="ENDONUCLEASE_EXONUCLEASE_PHOSPHATASE FAMILY DOMAIN-CONTAINING PROTEIN 1"/>
    <property type="match status" value="1"/>
</dbReference>
<sequence>MRLNSFKRFKPAGIAICMLAAGICYSCSGCGPFGTQKESVMDLKEAEASDWEALDGAKQKKEAMKEPIDGEFAESSVTIGTAAGADKPTAQSVYVHVCGQVKEPGVYELPAGSRTYEAVEAAGGFAQAAARDYLNLAQEVQDGMKLEVPTREQAEMWQSQGQRAGAALGGDSDSGKDSVKVNLNTASREELMSLKGIGQSRAEDIIRYRDRFGGFGAIEDIMNVPGIKEAAFEKIKDSITV</sequence>
<feature type="signal peptide" evidence="2">
    <location>
        <begin position="1"/>
        <end position="26"/>
    </location>
</feature>
<dbReference type="Gene3D" id="3.10.20.600">
    <property type="match status" value="1"/>
</dbReference>
<dbReference type="Pfam" id="PF10531">
    <property type="entry name" value="SLBB"/>
    <property type="match status" value="1"/>
</dbReference>
<dbReference type="PANTHER" id="PTHR21180">
    <property type="entry name" value="ENDONUCLEASE/EXONUCLEASE/PHOSPHATASE FAMILY DOMAIN-CONTAINING PROTEIN 1"/>
    <property type="match status" value="1"/>
</dbReference>
<dbReference type="GO" id="GO:0003677">
    <property type="term" value="F:DNA binding"/>
    <property type="evidence" value="ECO:0007669"/>
    <property type="project" value="InterPro"/>
</dbReference>
<dbReference type="InterPro" id="IPR051675">
    <property type="entry name" value="Endo/Exo/Phosphatase_dom_1"/>
</dbReference>
<dbReference type="InterPro" id="IPR019554">
    <property type="entry name" value="Soluble_ligand-bd"/>
</dbReference>
<proteinExistence type="predicted"/>
<dbReference type="AlphaFoldDB" id="A0A7X2NII8"/>
<dbReference type="SUPFAM" id="SSF142984">
    <property type="entry name" value="Nqo1 middle domain-like"/>
    <property type="match status" value="1"/>
</dbReference>
<dbReference type="Pfam" id="PF12836">
    <property type="entry name" value="HHH_3"/>
    <property type="match status" value="1"/>
</dbReference>
<feature type="domain" description="Helix-hairpin-helix DNA-binding motif class 1" evidence="3">
    <location>
        <begin position="189"/>
        <end position="208"/>
    </location>
</feature>
<dbReference type="NCBIfam" id="TIGR00426">
    <property type="entry name" value="competence protein ComEA helix-hairpin-helix repeat region"/>
    <property type="match status" value="1"/>
</dbReference>
<dbReference type="RefSeq" id="WP_154470930.1">
    <property type="nucleotide sequence ID" value="NZ_DBEWUL010000024.1"/>
</dbReference>
<comment type="caution">
    <text evidence="4">The sequence shown here is derived from an EMBL/GenBank/DDBJ whole genome shotgun (WGS) entry which is preliminary data.</text>
</comment>
<accession>A0A7X2NII8</accession>
<dbReference type="GO" id="GO:0015627">
    <property type="term" value="C:type II protein secretion system complex"/>
    <property type="evidence" value="ECO:0007669"/>
    <property type="project" value="TreeGrafter"/>
</dbReference>
<gene>
    <name evidence="4" type="ORF">FYJ39_02740</name>
</gene>
<name>A0A7X2NII8_9CLOT</name>
<dbReference type="InterPro" id="IPR004509">
    <property type="entry name" value="Competence_ComEA_HhH"/>
</dbReference>
<dbReference type="Proteomes" id="UP000429958">
    <property type="component" value="Unassembled WGS sequence"/>
</dbReference>
<reference evidence="4 5" key="1">
    <citation type="submission" date="2019-08" db="EMBL/GenBank/DDBJ databases">
        <title>In-depth cultivation of the pig gut microbiome towards novel bacterial diversity and tailored functional studies.</title>
        <authorList>
            <person name="Wylensek D."/>
            <person name="Hitch T.C.A."/>
            <person name="Clavel T."/>
        </authorList>
    </citation>
    <scope>NUCLEOTIDE SEQUENCE [LARGE SCALE GENOMIC DNA]</scope>
    <source>
        <strain evidence="4 5">WCA-389-WT-23D1</strain>
    </source>
</reference>
<dbReference type="InterPro" id="IPR010994">
    <property type="entry name" value="RuvA_2-like"/>
</dbReference>
<dbReference type="GO" id="GO:0015628">
    <property type="term" value="P:protein secretion by the type II secretion system"/>
    <property type="evidence" value="ECO:0007669"/>
    <property type="project" value="TreeGrafter"/>
</dbReference>
<dbReference type="SUPFAM" id="SSF47781">
    <property type="entry name" value="RuvA domain 2-like"/>
    <property type="match status" value="1"/>
</dbReference>
<feature type="domain" description="Helix-hairpin-helix DNA-binding motif class 1" evidence="3">
    <location>
        <begin position="219"/>
        <end position="238"/>
    </location>
</feature>
<dbReference type="InterPro" id="IPR003583">
    <property type="entry name" value="Hlx-hairpin-Hlx_DNA-bd_motif"/>
</dbReference>
<evidence type="ECO:0000313" key="5">
    <source>
        <dbReference type="Proteomes" id="UP000429958"/>
    </source>
</evidence>